<evidence type="ECO:0000313" key="2">
    <source>
        <dbReference type="EMBL" id="RNI34556.1"/>
    </source>
</evidence>
<dbReference type="AlphaFoldDB" id="A0A3M9N9Z5"/>
<name>A0A3M9N9Z5_9BACT</name>
<keyword evidence="1" id="KW-0472">Membrane</keyword>
<protein>
    <submittedName>
        <fullName evidence="2">Uncharacterized protein</fullName>
    </submittedName>
</protein>
<evidence type="ECO:0000256" key="1">
    <source>
        <dbReference type="SAM" id="Phobius"/>
    </source>
</evidence>
<feature type="transmembrane region" description="Helical" evidence="1">
    <location>
        <begin position="184"/>
        <end position="203"/>
    </location>
</feature>
<organism evidence="2 3">
    <name type="scientific">Hanamia caeni</name>
    <dbReference type="NCBI Taxonomy" id="2294116"/>
    <lineage>
        <taxon>Bacteria</taxon>
        <taxon>Pseudomonadati</taxon>
        <taxon>Bacteroidota</taxon>
        <taxon>Chitinophagia</taxon>
        <taxon>Chitinophagales</taxon>
        <taxon>Chitinophagaceae</taxon>
        <taxon>Hanamia</taxon>
    </lineage>
</organism>
<gene>
    <name evidence="2" type="ORF">EFY79_15390</name>
</gene>
<dbReference type="EMBL" id="RJJR01000013">
    <property type="protein sequence ID" value="RNI34556.1"/>
    <property type="molecule type" value="Genomic_DNA"/>
</dbReference>
<feature type="transmembrane region" description="Helical" evidence="1">
    <location>
        <begin position="28"/>
        <end position="53"/>
    </location>
</feature>
<feature type="transmembrane region" description="Helical" evidence="1">
    <location>
        <begin position="106"/>
        <end position="123"/>
    </location>
</feature>
<dbReference type="Proteomes" id="UP000267223">
    <property type="component" value="Unassembled WGS sequence"/>
</dbReference>
<feature type="transmembrane region" description="Helical" evidence="1">
    <location>
        <begin position="129"/>
        <end position="153"/>
    </location>
</feature>
<proteinExistence type="predicted"/>
<feature type="transmembrane region" description="Helical" evidence="1">
    <location>
        <begin position="160"/>
        <end position="178"/>
    </location>
</feature>
<dbReference type="OrthoDB" id="9786064at2"/>
<accession>A0A3M9N9Z5</accession>
<feature type="transmembrane region" description="Helical" evidence="1">
    <location>
        <begin position="210"/>
        <end position="229"/>
    </location>
</feature>
<sequence length="230" mass="25852">MIQSFSPQNKIFDRVEETPLHFPWIVRFIAQVVSVVFHPLFIPAIGAWFLAFVQPGYFTGISPHEKTMIVIRVAYNTIFFPALVVVLLKALGFSKSILLKTQKERIVPYIATNIFYFWIFLVFRNQPEVPVILTSFVFGAFLASSAALIANIYYKISMHALGVGALCGLIFIVIFSGFTYSVFLTTMLIFLITGIVCTSRLIVSDHKPFDIYSGILISVICQLIAFAFIG</sequence>
<dbReference type="RefSeq" id="WP_123121615.1">
    <property type="nucleotide sequence ID" value="NZ_RJJR01000013.1"/>
</dbReference>
<keyword evidence="1" id="KW-1133">Transmembrane helix</keyword>
<evidence type="ECO:0000313" key="3">
    <source>
        <dbReference type="Proteomes" id="UP000267223"/>
    </source>
</evidence>
<reference evidence="2 3" key="1">
    <citation type="submission" date="2018-11" db="EMBL/GenBank/DDBJ databases">
        <title>Draft genome sequence of Ferruginibacter sp. BO-59.</title>
        <authorList>
            <person name="Im W.T."/>
        </authorList>
    </citation>
    <scope>NUCLEOTIDE SEQUENCE [LARGE SCALE GENOMIC DNA]</scope>
    <source>
        <strain evidence="2 3">BO-59</strain>
    </source>
</reference>
<keyword evidence="1" id="KW-0812">Transmembrane</keyword>
<keyword evidence="3" id="KW-1185">Reference proteome</keyword>
<feature type="transmembrane region" description="Helical" evidence="1">
    <location>
        <begin position="73"/>
        <end position="94"/>
    </location>
</feature>
<comment type="caution">
    <text evidence="2">The sequence shown here is derived from an EMBL/GenBank/DDBJ whole genome shotgun (WGS) entry which is preliminary data.</text>
</comment>